<comment type="similarity">
    <text evidence="1">Belongs to the glycosyltransferase 2 family.</text>
</comment>
<dbReference type="Gene3D" id="3.20.20.370">
    <property type="entry name" value="Glycoside hydrolase/deacetylase"/>
    <property type="match status" value="1"/>
</dbReference>
<dbReference type="RefSeq" id="WP_379709504.1">
    <property type="nucleotide sequence ID" value="NZ_JBHSCZ010000002.1"/>
</dbReference>
<evidence type="ECO:0000256" key="4">
    <source>
        <dbReference type="SAM" id="Phobius"/>
    </source>
</evidence>
<dbReference type="InterPro" id="IPR001223">
    <property type="entry name" value="Glyco_hydro18_cat"/>
</dbReference>
<dbReference type="Gene3D" id="3.20.20.80">
    <property type="entry name" value="Glycosidases"/>
    <property type="match status" value="1"/>
</dbReference>
<dbReference type="InterPro" id="IPR017853">
    <property type="entry name" value="GH"/>
</dbReference>
<dbReference type="PROSITE" id="PS51910">
    <property type="entry name" value="GH18_2"/>
    <property type="match status" value="1"/>
</dbReference>
<dbReference type="InterPro" id="IPR002509">
    <property type="entry name" value="NODB_dom"/>
</dbReference>
<dbReference type="EMBL" id="JBHSCZ010000002">
    <property type="protein sequence ID" value="MFC4263226.1"/>
    <property type="molecule type" value="Genomic_DNA"/>
</dbReference>
<dbReference type="InterPro" id="IPR011583">
    <property type="entry name" value="Chitinase_II/V-like_cat"/>
</dbReference>
<dbReference type="PANTHER" id="PTHR43630">
    <property type="entry name" value="POLY-BETA-1,6-N-ACETYL-D-GLUCOSAMINE SYNTHASE"/>
    <property type="match status" value="1"/>
</dbReference>
<dbReference type="Pfam" id="PF00535">
    <property type="entry name" value="Glycos_transf_2"/>
    <property type="match status" value="1"/>
</dbReference>
<dbReference type="SUPFAM" id="SSF51445">
    <property type="entry name" value="(Trans)glycosidases"/>
    <property type="match status" value="1"/>
</dbReference>
<evidence type="ECO:0000256" key="3">
    <source>
        <dbReference type="ARBA" id="ARBA00022679"/>
    </source>
</evidence>
<evidence type="ECO:0000256" key="1">
    <source>
        <dbReference type="ARBA" id="ARBA00006739"/>
    </source>
</evidence>
<accession>A0ABV8QSE8</accession>
<feature type="domain" description="GH18" evidence="6">
    <location>
        <begin position="108"/>
        <end position="433"/>
    </location>
</feature>
<evidence type="ECO:0000259" key="6">
    <source>
        <dbReference type="PROSITE" id="PS51910"/>
    </source>
</evidence>
<evidence type="ECO:0000256" key="2">
    <source>
        <dbReference type="ARBA" id="ARBA00022676"/>
    </source>
</evidence>
<keyword evidence="2 7" id="KW-0328">Glycosyltransferase</keyword>
<keyword evidence="4" id="KW-0472">Membrane</keyword>
<keyword evidence="3 7" id="KW-0808">Transferase</keyword>
<protein>
    <submittedName>
        <fullName evidence="7">Glycosyltransferase</fullName>
        <ecNumber evidence="7">2.4.-.-</ecNumber>
    </submittedName>
</protein>
<dbReference type="InterPro" id="IPR001173">
    <property type="entry name" value="Glyco_trans_2-like"/>
</dbReference>
<feature type="transmembrane region" description="Helical" evidence="4">
    <location>
        <begin position="1078"/>
        <end position="1098"/>
    </location>
</feature>
<sequence>MSNNPQIFQTNSALRWKSIQWTARIILSIIIVLITVTIIAIVRGQSPDLPNINTKNSLYKSVVDPIKKNLIDQSPRKYKGFKNFLEAKDKEDSLQRFNHSSPLKTTQFIRAAFYSPAANKEASLNDLATNGQKLNTIFPEWFFINHNNVVNRIDIQGFNLMKKQGLKILPMLTNFNSATQDFDGALVHEILNNIKIQDQFINALADTLTKYQLQGINIDFEALVEKDAKPITNFQKNLYQVFHQKGLLVTQDVIPMNDDYNYNELKSYNDYIVLMAYDQHSDAQSGPGPIAAQKWIEQALDEAANKMESNKIIVAFASYGYDWSMNNKGQPLLDENHKPIAPTPLTFAQALDKASITHSKVIFDNDNFNSHFSYEEVKDDDTTYHTVWFNSATAMFNSLRFTDEYGTAGTAFWVMGKEDPRIWNFYDRSLTNAALAKNPFDFGTMQALPYNTNQLPTKIGEGELLRILYTPQKGSVSIEVNKEEQLITEENYLQLPTGYVYEKFGEDTTPIGPKHKIILTFDDGPDPRYTPAILSILEKEKVPATFFVVGINAENNIPLLQRIYKDGFEIGNHTFTHGNIAKMSINRAALEMKSTRLLIEAVTGRSTILFRAPYNADSEPQTFEEIEPIARSKTENYITIGESIDPNDWDDTHVNADSIFNRIVRIANEGRSNIILLHDAGGNTRQATVDALPRIIEYFKTKGCEFTTVANLMGKTKDDVMPIVKRDFKLQLHFYFTIALYWVSHFIFALFIVGIILSISRTIVMAALAYLQLKKQRFIPDSTLQPGVSIIVPAYNEEINAIRTVESLLQQNYPNLQIVFVDDGSKDSTYERVHQHFLHHKNVIVVTKQNGGKATALNYGINLAIHDYVVCIDADTQLKKDAITQLMKKFYNAVDGMPVGAVAGNVKVGNEVNMITKWQSIEYTTSQNFDRAAFDYLNCITVVPGAIGAFNKTALIKAGGFTTDTLAEDCDLTMRLHKIGYSVRNCREAISYTEAPETFKQFLKQRFRWSFGVMQCFWKHRNAFLNPTYKNFGMVALPYMLMFQMILPFLAPLADIILVLSLLAAGMGIIPASLGHIISYYFIFTLVDMACAAIAFSFENAALQHSYKAEGRRTKESYKKLLWLFPQQLVYRQMMYYILIKSFSKALKGELQGWGVLKRTGNVKQTITV</sequence>
<name>A0ABV8QSE8_9BACT</name>
<keyword evidence="4" id="KW-1133">Transmembrane helix</keyword>
<dbReference type="GO" id="GO:0016757">
    <property type="term" value="F:glycosyltransferase activity"/>
    <property type="evidence" value="ECO:0007669"/>
    <property type="project" value="UniProtKB-KW"/>
</dbReference>
<dbReference type="CDD" id="cd06423">
    <property type="entry name" value="CESA_like"/>
    <property type="match status" value="1"/>
</dbReference>
<feature type="transmembrane region" description="Helical" evidence="4">
    <location>
        <begin position="21"/>
        <end position="42"/>
    </location>
</feature>
<feature type="transmembrane region" description="Helical" evidence="4">
    <location>
        <begin position="739"/>
        <end position="771"/>
    </location>
</feature>
<keyword evidence="4" id="KW-0812">Transmembrane</keyword>
<evidence type="ECO:0000259" key="5">
    <source>
        <dbReference type="PROSITE" id="PS51677"/>
    </source>
</evidence>
<reference evidence="8" key="1">
    <citation type="journal article" date="2019" name="Int. J. Syst. Evol. Microbiol.">
        <title>The Global Catalogue of Microorganisms (GCM) 10K type strain sequencing project: providing services to taxonomists for standard genome sequencing and annotation.</title>
        <authorList>
            <consortium name="The Broad Institute Genomics Platform"/>
            <consortium name="The Broad Institute Genome Sequencing Center for Infectious Disease"/>
            <person name="Wu L."/>
            <person name="Ma J."/>
        </authorList>
    </citation>
    <scope>NUCLEOTIDE SEQUENCE [LARGE SCALE GENOMIC DNA]</scope>
    <source>
        <strain evidence="8">CECT 8289</strain>
    </source>
</reference>
<comment type="caution">
    <text evidence="7">The sequence shown here is derived from an EMBL/GenBank/DDBJ whole genome shotgun (WGS) entry which is preliminary data.</text>
</comment>
<organism evidence="7 8">
    <name type="scientific">Ferruginibacter yonginensis</name>
    <dbReference type="NCBI Taxonomy" id="1310416"/>
    <lineage>
        <taxon>Bacteria</taxon>
        <taxon>Pseudomonadati</taxon>
        <taxon>Bacteroidota</taxon>
        <taxon>Chitinophagia</taxon>
        <taxon>Chitinophagales</taxon>
        <taxon>Chitinophagaceae</taxon>
        <taxon>Ferruginibacter</taxon>
    </lineage>
</organism>
<evidence type="ECO:0000313" key="7">
    <source>
        <dbReference type="EMBL" id="MFC4263226.1"/>
    </source>
</evidence>
<evidence type="ECO:0000313" key="8">
    <source>
        <dbReference type="Proteomes" id="UP001595907"/>
    </source>
</evidence>
<dbReference type="InterPro" id="IPR029044">
    <property type="entry name" value="Nucleotide-diphossugar_trans"/>
</dbReference>
<dbReference type="SUPFAM" id="SSF53448">
    <property type="entry name" value="Nucleotide-diphospho-sugar transferases"/>
    <property type="match status" value="1"/>
</dbReference>
<dbReference type="InterPro" id="IPR029070">
    <property type="entry name" value="Chitinase_insertion_sf"/>
</dbReference>
<dbReference type="InterPro" id="IPR011330">
    <property type="entry name" value="Glyco_hydro/deAcase_b/a-brl"/>
</dbReference>
<feature type="transmembrane region" description="Helical" evidence="4">
    <location>
        <begin position="1049"/>
        <end position="1072"/>
    </location>
</feature>
<dbReference type="Gene3D" id="3.90.550.10">
    <property type="entry name" value="Spore Coat Polysaccharide Biosynthesis Protein SpsA, Chain A"/>
    <property type="match status" value="1"/>
</dbReference>
<keyword evidence="8" id="KW-1185">Reference proteome</keyword>
<dbReference type="Gene3D" id="3.10.50.10">
    <property type="match status" value="1"/>
</dbReference>
<dbReference type="Pfam" id="PF01522">
    <property type="entry name" value="Polysacc_deac_1"/>
    <property type="match status" value="1"/>
</dbReference>
<feature type="domain" description="NodB homology" evidence="5">
    <location>
        <begin position="515"/>
        <end position="707"/>
    </location>
</feature>
<dbReference type="SUPFAM" id="SSF88713">
    <property type="entry name" value="Glycoside hydrolase/deacetylase"/>
    <property type="match status" value="1"/>
</dbReference>
<gene>
    <name evidence="7" type="ORF">ACFOWM_10080</name>
</gene>
<dbReference type="PROSITE" id="PS51677">
    <property type="entry name" value="NODB"/>
    <property type="match status" value="1"/>
</dbReference>
<dbReference type="Pfam" id="PF00704">
    <property type="entry name" value="Glyco_hydro_18"/>
    <property type="match status" value="1"/>
</dbReference>
<proteinExistence type="inferred from homology"/>
<dbReference type="EC" id="2.4.-.-" evidence="7"/>
<dbReference type="PANTHER" id="PTHR43630:SF1">
    <property type="entry name" value="POLY-BETA-1,6-N-ACETYL-D-GLUCOSAMINE SYNTHASE"/>
    <property type="match status" value="1"/>
</dbReference>
<dbReference type="SMART" id="SM00636">
    <property type="entry name" value="Glyco_18"/>
    <property type="match status" value="1"/>
</dbReference>
<dbReference type="Proteomes" id="UP001595907">
    <property type="component" value="Unassembled WGS sequence"/>
</dbReference>